<protein>
    <submittedName>
        <fullName evidence="2">Uncharacterized protein</fullName>
    </submittedName>
</protein>
<accession>A0A0D0EE14</accession>
<organism evidence="2 4">
    <name type="scientific">Flavobacterium hibernum</name>
    <dbReference type="NCBI Taxonomy" id="37752"/>
    <lineage>
        <taxon>Bacteria</taxon>
        <taxon>Pseudomonadati</taxon>
        <taxon>Bacteroidota</taxon>
        <taxon>Flavobacteriia</taxon>
        <taxon>Flavobacteriales</taxon>
        <taxon>Flavobacteriaceae</taxon>
        <taxon>Flavobacterium</taxon>
    </lineage>
</organism>
<keyword evidence="1" id="KW-0812">Transmembrane</keyword>
<feature type="transmembrane region" description="Helical" evidence="1">
    <location>
        <begin position="43"/>
        <end position="62"/>
    </location>
</feature>
<comment type="caution">
    <text evidence="2">The sequence shown here is derived from an EMBL/GenBank/DDBJ whole genome shotgun (WGS) entry which is preliminary data.</text>
</comment>
<dbReference type="Proteomes" id="UP000198302">
    <property type="component" value="Unassembled WGS sequence"/>
</dbReference>
<feature type="transmembrane region" description="Helical" evidence="1">
    <location>
        <begin position="12"/>
        <end position="31"/>
    </location>
</feature>
<evidence type="ECO:0000313" key="2">
    <source>
        <dbReference type="EMBL" id="KIO51559.1"/>
    </source>
</evidence>
<dbReference type="EMBL" id="JPRK01000015">
    <property type="protein sequence ID" value="KIO51559.1"/>
    <property type="molecule type" value="Genomic_DNA"/>
</dbReference>
<dbReference type="AlphaFoldDB" id="A0A0D0EE14"/>
<dbReference type="Proteomes" id="UP000032061">
    <property type="component" value="Unassembled WGS sequence"/>
</dbReference>
<evidence type="ECO:0000256" key="1">
    <source>
        <dbReference type="SAM" id="Phobius"/>
    </source>
</evidence>
<keyword evidence="5" id="KW-1185">Reference proteome</keyword>
<reference evidence="2 4" key="1">
    <citation type="submission" date="2015-01" db="EMBL/GenBank/DDBJ databases">
        <title>Genome of Flavobacterium hibernum DSM 12611.</title>
        <authorList>
            <person name="Stropko S.J."/>
            <person name="Pipes S.E."/>
            <person name="Newman J.D."/>
        </authorList>
    </citation>
    <scope>NUCLEOTIDE SEQUENCE [LARGE SCALE GENOMIC DNA]</scope>
    <source>
        <strain evidence="2 4">DSM 12611</strain>
    </source>
</reference>
<dbReference type="EMBL" id="MUGX01000026">
    <property type="protein sequence ID" value="OXA85054.1"/>
    <property type="molecule type" value="Genomic_DNA"/>
</dbReference>
<keyword evidence="1" id="KW-1133">Transmembrane helix</keyword>
<dbReference type="OrthoDB" id="1448671at2"/>
<gene>
    <name evidence="3" type="ORF">B0A73_16990</name>
    <name evidence="2" type="ORF">IW18_18145</name>
</gene>
<evidence type="ECO:0000313" key="5">
    <source>
        <dbReference type="Proteomes" id="UP000198302"/>
    </source>
</evidence>
<evidence type="ECO:0000313" key="4">
    <source>
        <dbReference type="Proteomes" id="UP000032061"/>
    </source>
</evidence>
<dbReference type="RefSeq" id="WP_041519458.1">
    <property type="nucleotide sequence ID" value="NZ_JPRK01000015.1"/>
</dbReference>
<name>A0A0D0EE14_9FLAO</name>
<reference evidence="3 5" key="2">
    <citation type="submission" date="2016-11" db="EMBL/GenBank/DDBJ databases">
        <title>Whole genomes of Flavobacteriaceae.</title>
        <authorList>
            <person name="Stine C."/>
            <person name="Li C."/>
            <person name="Tadesse D."/>
        </authorList>
    </citation>
    <scope>NUCLEOTIDE SEQUENCE [LARGE SCALE GENOMIC DNA]</scope>
    <source>
        <strain evidence="3 5">ATCC 51468</strain>
    </source>
</reference>
<feature type="transmembrane region" description="Helical" evidence="1">
    <location>
        <begin position="74"/>
        <end position="94"/>
    </location>
</feature>
<dbReference type="STRING" id="37752.IW18_18145"/>
<feature type="transmembrane region" description="Helical" evidence="1">
    <location>
        <begin position="130"/>
        <end position="147"/>
    </location>
</feature>
<keyword evidence="1" id="KW-0472">Membrane</keyword>
<proteinExistence type="predicted"/>
<sequence>MQRIDKQIKALGIYQIVGGIIGIILIMYFAGKASIFNISIVKITLLFLALYSFSIYCGFLLLNKNYTRGFNLSIFNQALQIISFSVLGFTFQYASGIYLSFGLNLTTDTLITYNSGLTAFNYKINSDPEVAAFSLNIIALILINFFFNLKEKIIRQKDELSEIGQS</sequence>
<evidence type="ECO:0000313" key="3">
    <source>
        <dbReference type="EMBL" id="OXA85054.1"/>
    </source>
</evidence>